<reference evidence="1" key="1">
    <citation type="submission" date="2020-07" db="EMBL/GenBank/DDBJ databases">
        <title>Multicomponent nature underlies the extraordinary mechanical properties of spider dragline silk.</title>
        <authorList>
            <person name="Kono N."/>
            <person name="Nakamura H."/>
            <person name="Mori M."/>
            <person name="Yoshida Y."/>
            <person name="Ohtoshi R."/>
            <person name="Malay A.D."/>
            <person name="Moran D.A.P."/>
            <person name="Tomita M."/>
            <person name="Numata K."/>
            <person name="Arakawa K."/>
        </authorList>
    </citation>
    <scope>NUCLEOTIDE SEQUENCE</scope>
</reference>
<gene>
    <name evidence="1" type="ORF">TNCT_615811</name>
</gene>
<dbReference type="Proteomes" id="UP000887116">
    <property type="component" value="Unassembled WGS sequence"/>
</dbReference>
<comment type="caution">
    <text evidence="1">The sequence shown here is derived from an EMBL/GenBank/DDBJ whole genome shotgun (WGS) entry which is preliminary data.</text>
</comment>
<name>A0A8X6EWR4_TRICU</name>
<organism evidence="1 2">
    <name type="scientific">Trichonephila clavata</name>
    <name type="common">Joro spider</name>
    <name type="synonym">Nephila clavata</name>
    <dbReference type="NCBI Taxonomy" id="2740835"/>
    <lineage>
        <taxon>Eukaryota</taxon>
        <taxon>Metazoa</taxon>
        <taxon>Ecdysozoa</taxon>
        <taxon>Arthropoda</taxon>
        <taxon>Chelicerata</taxon>
        <taxon>Arachnida</taxon>
        <taxon>Araneae</taxon>
        <taxon>Araneomorphae</taxon>
        <taxon>Entelegynae</taxon>
        <taxon>Araneoidea</taxon>
        <taxon>Nephilidae</taxon>
        <taxon>Trichonephila</taxon>
    </lineage>
</organism>
<keyword evidence="2" id="KW-1185">Reference proteome</keyword>
<proteinExistence type="predicted"/>
<dbReference type="AlphaFoldDB" id="A0A8X6EWR4"/>
<evidence type="ECO:0000313" key="2">
    <source>
        <dbReference type="Proteomes" id="UP000887116"/>
    </source>
</evidence>
<dbReference type="EMBL" id="BMAO01029897">
    <property type="protein sequence ID" value="GFQ64330.1"/>
    <property type="molecule type" value="Genomic_DNA"/>
</dbReference>
<protein>
    <submittedName>
        <fullName evidence="1">Uncharacterized protein</fullName>
    </submittedName>
</protein>
<evidence type="ECO:0000313" key="1">
    <source>
        <dbReference type="EMBL" id="GFQ64330.1"/>
    </source>
</evidence>
<sequence length="81" mass="9073">MIQQDIVVLSEYRLPAPTQQETIQQLVEYPTPTQQQGVGYSATEQEAVFQTPFSSPFAFPPSLYAFTQNYVVISSPYVLPA</sequence>
<accession>A0A8X6EWR4</accession>